<reference evidence="9" key="1">
    <citation type="journal article" date="2018" name="Nat. Microbiol.">
        <title>Leveraging single-cell genomics to expand the fungal tree of life.</title>
        <authorList>
            <person name="Ahrendt S.R."/>
            <person name="Quandt C.A."/>
            <person name="Ciobanu D."/>
            <person name="Clum A."/>
            <person name="Salamov A."/>
            <person name="Andreopoulos B."/>
            <person name="Cheng J.F."/>
            <person name="Woyke T."/>
            <person name="Pelin A."/>
            <person name="Henrissat B."/>
            <person name="Reynolds N.K."/>
            <person name="Benny G.L."/>
            <person name="Smith M.E."/>
            <person name="James T.Y."/>
            <person name="Grigoriev I.V."/>
        </authorList>
    </citation>
    <scope>NUCLEOTIDE SEQUENCE [LARGE SCALE GENOMIC DNA]</scope>
    <source>
        <strain evidence="9">CSF55</strain>
    </source>
</reference>
<dbReference type="InterPro" id="IPR002073">
    <property type="entry name" value="PDEase_catalytic_dom"/>
</dbReference>
<feature type="active site" description="Proton donor" evidence="3">
    <location>
        <position position="222"/>
    </location>
</feature>
<keyword evidence="1 5" id="KW-0479">Metal-binding</keyword>
<evidence type="ECO:0000256" key="4">
    <source>
        <dbReference type="PIRSR" id="PIRSR623088-2"/>
    </source>
</evidence>
<feature type="binding site" evidence="5">
    <location>
        <position position="261"/>
    </location>
    <ligand>
        <name>Zn(2+)</name>
        <dbReference type="ChEBI" id="CHEBI:29105"/>
        <label>2</label>
    </ligand>
</feature>
<dbReference type="Pfam" id="PF00233">
    <property type="entry name" value="PDEase_I"/>
    <property type="match status" value="1"/>
</dbReference>
<dbReference type="SUPFAM" id="SSF109604">
    <property type="entry name" value="HD-domain/PDEase-like"/>
    <property type="match status" value="1"/>
</dbReference>
<evidence type="ECO:0000256" key="6">
    <source>
        <dbReference type="RuleBase" id="RU363067"/>
    </source>
</evidence>
<dbReference type="Gene3D" id="1.10.1300.10">
    <property type="entry name" value="3'5'-cyclic nucleotide phosphodiesterase, catalytic domain"/>
    <property type="match status" value="1"/>
</dbReference>
<evidence type="ECO:0000256" key="2">
    <source>
        <dbReference type="ARBA" id="ARBA00022801"/>
    </source>
</evidence>
<feature type="binding site" evidence="4">
    <location>
        <begin position="222"/>
        <end position="226"/>
    </location>
    <ligand>
        <name>AMP</name>
        <dbReference type="ChEBI" id="CHEBI:456215"/>
    </ligand>
</feature>
<feature type="domain" description="PDEase" evidence="7">
    <location>
        <begin position="121"/>
        <end position="468"/>
    </location>
</feature>
<evidence type="ECO:0000313" key="9">
    <source>
        <dbReference type="Proteomes" id="UP000281549"/>
    </source>
</evidence>
<keyword evidence="2 6" id="KW-0378">Hydrolase</keyword>
<dbReference type="PANTHER" id="PTHR11347">
    <property type="entry name" value="CYCLIC NUCLEOTIDE PHOSPHODIESTERASE"/>
    <property type="match status" value="1"/>
</dbReference>
<dbReference type="InterPro" id="IPR023174">
    <property type="entry name" value="PDEase_CS"/>
</dbReference>
<dbReference type="EMBL" id="ML005005">
    <property type="protein sequence ID" value="RKP20941.1"/>
    <property type="molecule type" value="Genomic_DNA"/>
</dbReference>
<feature type="binding site" evidence="5">
    <location>
        <position position="373"/>
    </location>
    <ligand>
        <name>Zn(2+)</name>
        <dbReference type="ChEBI" id="CHEBI:29105"/>
        <label>1</label>
    </ligand>
</feature>
<evidence type="ECO:0000259" key="7">
    <source>
        <dbReference type="PROSITE" id="PS51845"/>
    </source>
</evidence>
<feature type="binding site" evidence="4">
    <location>
        <position position="373"/>
    </location>
    <ligand>
        <name>AMP</name>
        <dbReference type="ChEBI" id="CHEBI:456215"/>
    </ligand>
</feature>
<accession>A0A4P9YPG6</accession>
<dbReference type="GO" id="GO:0004114">
    <property type="term" value="F:3',5'-cyclic-nucleotide phosphodiesterase activity"/>
    <property type="evidence" value="ECO:0007669"/>
    <property type="project" value="InterPro"/>
</dbReference>
<dbReference type="InterPro" id="IPR023088">
    <property type="entry name" value="PDEase"/>
</dbReference>
<feature type="binding site" evidence="5">
    <location>
        <position position="261"/>
    </location>
    <ligand>
        <name>Zn(2+)</name>
        <dbReference type="ChEBI" id="CHEBI:29105"/>
        <label>1</label>
    </ligand>
</feature>
<name>A0A4P9YPG6_ROZAC</name>
<sequence>MYLFIISSFTLLPITYFLVYGFRDRAFRLLLQSDEIKNLVQANDGLSKELKDLILLEKDALREEEEKVKKIDFNSPLSKSILKLQEIRSRNHDSEIAYQITEIIKILTSNDLFKVDLEDKAVDDQENLKRNTPSPKFGILIDNSSNVFKDNDATNYIRNNTDSIDFDTIKLTLISSGHPVVYIGFQLFQKYNLISTLKIETDLLKDFFLEVESQYDPTVPYHNCAHAADVCQFMNLLIQNSDIDFPYEDITSMLIAALWHDMKHPGFNNNFLIQTSHDLAIQYNDISVLENMHSFLGFSILQNQKYNILKNLSKETNKSIRDQIISMVLATDMSFHFELIGKFKNKIASERSFDIGKLSDKKLLMEMMMKAADISNASRPFEVAMGWTFQIMEEFFRQGEEENARNLPISTFMNRNGTDISKSQVSFIDFVVTPMFDAISPIYSNSLKPAYENLKRNRTLWSEARNLPPNNLLPLSLTKYTFDSKFRKKSYVVTKAERDVVTDEDQ</sequence>
<feature type="binding site" evidence="4">
    <location>
        <position position="261"/>
    </location>
    <ligand>
        <name>AMP</name>
        <dbReference type="ChEBI" id="CHEBI:456215"/>
    </ligand>
</feature>
<evidence type="ECO:0000256" key="1">
    <source>
        <dbReference type="ARBA" id="ARBA00022723"/>
    </source>
</evidence>
<feature type="binding site" evidence="4">
    <location>
        <position position="424"/>
    </location>
    <ligand>
        <name>AMP</name>
        <dbReference type="ChEBI" id="CHEBI:456215"/>
    </ligand>
</feature>
<gene>
    <name evidence="8" type="ORF">ROZALSC1DRAFT_27613</name>
</gene>
<dbReference type="GO" id="GO:0007165">
    <property type="term" value="P:signal transduction"/>
    <property type="evidence" value="ECO:0007669"/>
    <property type="project" value="InterPro"/>
</dbReference>
<proteinExistence type="inferred from homology"/>
<dbReference type="EC" id="3.1.4.-" evidence="6"/>
<feature type="binding site" evidence="5">
    <location>
        <position position="260"/>
    </location>
    <ligand>
        <name>Zn(2+)</name>
        <dbReference type="ChEBI" id="CHEBI:29105"/>
        <label>1</label>
    </ligand>
</feature>
<evidence type="ECO:0000313" key="8">
    <source>
        <dbReference type="EMBL" id="RKP20941.1"/>
    </source>
</evidence>
<dbReference type="CDD" id="cd00077">
    <property type="entry name" value="HDc"/>
    <property type="match status" value="1"/>
</dbReference>
<organism evidence="8 9">
    <name type="scientific">Rozella allomycis (strain CSF55)</name>
    <dbReference type="NCBI Taxonomy" id="988480"/>
    <lineage>
        <taxon>Eukaryota</taxon>
        <taxon>Fungi</taxon>
        <taxon>Fungi incertae sedis</taxon>
        <taxon>Cryptomycota</taxon>
        <taxon>Cryptomycota incertae sedis</taxon>
        <taxon>Rozella</taxon>
    </lineage>
</organism>
<evidence type="ECO:0000256" key="3">
    <source>
        <dbReference type="PIRSR" id="PIRSR623088-1"/>
    </source>
</evidence>
<comment type="cofactor">
    <cofactor evidence="6">
        <name>a divalent metal cation</name>
        <dbReference type="ChEBI" id="CHEBI:60240"/>
    </cofactor>
    <text evidence="6">Binds 2 divalent metal cations per subunit. Site 1 may preferentially bind zinc ions, while site 2 has a preference for magnesium and/or manganese ions.</text>
</comment>
<dbReference type="InterPro" id="IPR036971">
    <property type="entry name" value="PDEase_catalytic_dom_sf"/>
</dbReference>
<dbReference type="InterPro" id="IPR003607">
    <property type="entry name" value="HD/PDEase_dom"/>
</dbReference>
<dbReference type="AlphaFoldDB" id="A0A4P9YPG6"/>
<dbReference type="GO" id="GO:0046872">
    <property type="term" value="F:metal ion binding"/>
    <property type="evidence" value="ECO:0007669"/>
    <property type="project" value="UniProtKB-KW"/>
</dbReference>
<dbReference type="PROSITE" id="PS51845">
    <property type="entry name" value="PDEASE_I_2"/>
    <property type="match status" value="1"/>
</dbReference>
<feature type="binding site" evidence="5">
    <location>
        <position position="226"/>
    </location>
    <ligand>
        <name>Zn(2+)</name>
        <dbReference type="ChEBI" id="CHEBI:29105"/>
        <label>1</label>
    </ligand>
</feature>
<dbReference type="PROSITE" id="PS00126">
    <property type="entry name" value="PDEASE_I_1"/>
    <property type="match status" value="1"/>
</dbReference>
<comment type="similarity">
    <text evidence="6">Belongs to the cyclic nucleotide phosphodiesterase family.</text>
</comment>
<dbReference type="PRINTS" id="PR00387">
    <property type="entry name" value="PDIESTERASE1"/>
</dbReference>
<dbReference type="Proteomes" id="UP000281549">
    <property type="component" value="Unassembled WGS sequence"/>
</dbReference>
<protein>
    <recommendedName>
        <fullName evidence="6">Phosphodiesterase</fullName>
        <ecNumber evidence="6">3.1.4.-</ecNumber>
    </recommendedName>
</protein>
<evidence type="ECO:0000256" key="5">
    <source>
        <dbReference type="PIRSR" id="PIRSR623088-3"/>
    </source>
</evidence>